<reference evidence="2" key="1">
    <citation type="journal article" date="2017" name="Appl. Environ. Microbiol.">
        <title>Staphylococcus edaphicus sp. nov., isolated in Antarctica, harbours mecC gene and genomic islands with suspected role in adaptation to extreme environment.</title>
        <authorList>
            <person name="Pantucek R."/>
            <person name="Sedlacek I."/>
            <person name="Indrakova A."/>
            <person name="Vrbovska V."/>
            <person name="Maslanova I."/>
            <person name="Kovarovic V."/>
            <person name="Svec P."/>
            <person name="Kralova S."/>
            <person name="Kristofova L."/>
            <person name="Keklakova J."/>
            <person name="Petras P."/>
            <person name="Doskar J."/>
        </authorList>
    </citation>
    <scope>NUCLEOTIDE SEQUENCE</scope>
    <source>
        <strain evidence="2">CCM 8730</strain>
    </source>
</reference>
<reference evidence="2" key="3">
    <citation type="submission" date="2017-10" db="EMBL/GenBank/DDBJ databases">
        <authorList>
            <person name="Vrbovska V."/>
            <person name="Kovarovic V."/>
            <person name="Indrakova A."/>
        </authorList>
    </citation>
    <scope>NUCLEOTIDE SEQUENCE</scope>
    <source>
        <strain evidence="2">CCM 8730</strain>
    </source>
</reference>
<dbReference type="EMBL" id="CP093217">
    <property type="protein sequence ID" value="UQW80455.1"/>
    <property type="molecule type" value="Genomic_DNA"/>
</dbReference>
<dbReference type="InterPro" id="IPR029068">
    <property type="entry name" value="Glyas_Bleomycin-R_OHBP_Dase"/>
</dbReference>
<dbReference type="Gene3D" id="3.10.180.10">
    <property type="entry name" value="2,3-Dihydroxybiphenyl 1,2-Dioxygenase, domain 1"/>
    <property type="match status" value="1"/>
</dbReference>
<feature type="domain" description="VOC" evidence="1">
    <location>
        <begin position="3"/>
        <end position="118"/>
    </location>
</feature>
<dbReference type="PANTHER" id="PTHR36110">
    <property type="entry name" value="RING-CLEAVING DIOXYGENASE MHQE-RELATED"/>
    <property type="match status" value="1"/>
</dbReference>
<dbReference type="InterPro" id="IPR037523">
    <property type="entry name" value="VOC_core"/>
</dbReference>
<evidence type="ECO:0000313" key="2">
    <source>
        <dbReference type="EMBL" id="PHK49383.1"/>
    </source>
</evidence>
<sequence>MNGLRSVTTGTDNLEKTKTLFKDILGLNVADKGNALRFGDAELSSGTRIHFVEIPKYQNNDNHIESIGLRIPSDEGLDEYISILNHHQIEHSDITDLNGHKYFEFKDHNNQSFNIYSNEHNIGAPLGMPTFDSTVNPLHQIQGLGPVLLKVNELLLTQSILVKVFGLTHFAEYAPHPDADYKVQVFRVGEGGLGGELHLFASSDEIKMPEHGIVEQIEFATESKKQFQNALQQLESIGIPYQSLDQDGEKSLRISEKSGITFILTLEIKA</sequence>
<proteinExistence type="predicted"/>
<accession>A0A2C6WML1</accession>
<reference evidence="4" key="2">
    <citation type="submission" date="2017-10" db="EMBL/GenBank/DDBJ databases">
        <title>Staphylococcus edaphicus sp. nov., isolated in Antarctica, harbouring mecC gene and genomic islands essential in adaptation to extreme environment.</title>
        <authorList>
            <person name="Pantucek R."/>
            <person name="Sedlacek I."/>
            <person name="Indrakova A."/>
            <person name="Vrbovska V."/>
            <person name="Maslanova I."/>
            <person name="Kovarovic V."/>
            <person name="Svec P."/>
            <person name="Kralova S."/>
            <person name="Kristofova L."/>
            <person name="Keklakova J."/>
            <person name="Petras P."/>
            <person name="Doskar J."/>
        </authorList>
    </citation>
    <scope>NUCLEOTIDE SEQUENCE [LARGE SCALE GENOMIC DNA]</scope>
    <source>
        <strain evidence="4">CCM 5085</strain>
    </source>
</reference>
<protein>
    <submittedName>
        <fullName evidence="2">Lactoylglutathione lyase</fullName>
    </submittedName>
    <submittedName>
        <fullName evidence="3">VOC family protein</fullName>
    </submittedName>
</protein>
<dbReference type="Proteomes" id="UP001056588">
    <property type="component" value="Chromosome"/>
</dbReference>
<name>A0A2C6WML1_9STAP</name>
<keyword evidence="5" id="KW-1185">Reference proteome</keyword>
<dbReference type="PANTHER" id="PTHR36110:SF4">
    <property type="entry name" value="RING-CLEAVING DIOXYGENASE MHQA-RELATED"/>
    <property type="match status" value="1"/>
</dbReference>
<dbReference type="GO" id="GO:0016829">
    <property type="term" value="F:lyase activity"/>
    <property type="evidence" value="ECO:0007669"/>
    <property type="project" value="UniProtKB-KW"/>
</dbReference>
<dbReference type="PROSITE" id="PS51819">
    <property type="entry name" value="VOC"/>
    <property type="match status" value="1"/>
</dbReference>
<dbReference type="OrthoDB" id="2408010at2"/>
<dbReference type="Proteomes" id="UP000223828">
    <property type="component" value="Unassembled WGS sequence"/>
</dbReference>
<evidence type="ECO:0000259" key="1">
    <source>
        <dbReference type="PROSITE" id="PS51819"/>
    </source>
</evidence>
<dbReference type="EMBL" id="MRZN01000013">
    <property type="protein sequence ID" value="PHK49383.1"/>
    <property type="molecule type" value="Genomic_DNA"/>
</dbReference>
<dbReference type="InterPro" id="IPR052537">
    <property type="entry name" value="Extradiol_RC_dioxygenase"/>
</dbReference>
<dbReference type="CDD" id="cd06587">
    <property type="entry name" value="VOC"/>
    <property type="match status" value="1"/>
</dbReference>
<keyword evidence="2" id="KW-0456">Lyase</keyword>
<dbReference type="RefSeq" id="WP_099090575.1">
    <property type="nucleotide sequence ID" value="NZ_CP093217.1"/>
</dbReference>
<organism evidence="2 4">
    <name type="scientific">Staphylococcus edaphicus</name>
    <dbReference type="NCBI Taxonomy" id="1955013"/>
    <lineage>
        <taxon>Bacteria</taxon>
        <taxon>Bacillati</taxon>
        <taxon>Bacillota</taxon>
        <taxon>Bacilli</taxon>
        <taxon>Bacillales</taxon>
        <taxon>Staphylococcaceae</taxon>
        <taxon>Staphylococcus</taxon>
    </lineage>
</organism>
<dbReference type="AlphaFoldDB" id="A0A2C6WML1"/>
<dbReference type="SUPFAM" id="SSF54593">
    <property type="entry name" value="Glyoxalase/Bleomycin resistance protein/Dihydroxybiphenyl dioxygenase"/>
    <property type="match status" value="2"/>
</dbReference>
<evidence type="ECO:0000313" key="5">
    <source>
        <dbReference type="Proteomes" id="UP001056588"/>
    </source>
</evidence>
<reference evidence="3" key="4">
    <citation type="submission" date="2022-03" db="EMBL/GenBank/DDBJ databases">
        <title>Complete Genome Sequence of Staphylococcus edaphicus strain CCM 8731.</title>
        <authorList>
            <person name="Rimmer C.O."/>
            <person name="Thomas J.C."/>
        </authorList>
    </citation>
    <scope>NUCLEOTIDE SEQUENCE</scope>
    <source>
        <strain evidence="3">CCM 8731</strain>
    </source>
</reference>
<evidence type="ECO:0000313" key="3">
    <source>
        <dbReference type="EMBL" id="UQW80455.1"/>
    </source>
</evidence>
<gene>
    <name evidence="2" type="ORF">BTJ66_08685</name>
    <name evidence="3" type="ORF">MNY58_07500</name>
</gene>
<evidence type="ECO:0000313" key="4">
    <source>
        <dbReference type="Proteomes" id="UP000223828"/>
    </source>
</evidence>